<comment type="caution">
    <text evidence="3">The sequence shown here is derived from an EMBL/GenBank/DDBJ whole genome shotgun (WGS) entry which is preliminary data.</text>
</comment>
<dbReference type="AlphaFoldDB" id="A0A6G1E818"/>
<evidence type="ECO:0000256" key="2">
    <source>
        <dbReference type="SAM" id="Phobius"/>
    </source>
</evidence>
<gene>
    <name evidence="3" type="ORF">E2562_037594</name>
</gene>
<name>A0A6G1E818_9ORYZ</name>
<evidence type="ECO:0000313" key="4">
    <source>
        <dbReference type="Proteomes" id="UP000479710"/>
    </source>
</evidence>
<keyword evidence="2" id="KW-1133">Transmembrane helix</keyword>
<feature type="region of interest" description="Disordered" evidence="1">
    <location>
        <begin position="1"/>
        <end position="23"/>
    </location>
</feature>
<keyword evidence="2" id="KW-0812">Transmembrane</keyword>
<sequence>MEGFEAMLNGFRDPPKDASQPNAAELAESFKPPTGFIFNVVEIVLLITAAVVVLLVEAIPRIMMQIERDLYIPMLLQALGMAGGIAVEL</sequence>
<proteinExistence type="predicted"/>
<dbReference type="Proteomes" id="UP000479710">
    <property type="component" value="Unassembled WGS sequence"/>
</dbReference>
<keyword evidence="4" id="KW-1185">Reference proteome</keyword>
<keyword evidence="2" id="KW-0472">Membrane</keyword>
<accession>A0A6G1E818</accession>
<feature type="transmembrane region" description="Helical" evidence="2">
    <location>
        <begin position="36"/>
        <end position="58"/>
    </location>
</feature>
<evidence type="ECO:0000313" key="3">
    <source>
        <dbReference type="EMBL" id="KAF0920909.1"/>
    </source>
</evidence>
<reference evidence="3 4" key="1">
    <citation type="submission" date="2019-11" db="EMBL/GenBank/DDBJ databases">
        <title>Whole genome sequence of Oryza granulata.</title>
        <authorList>
            <person name="Li W."/>
        </authorList>
    </citation>
    <scope>NUCLEOTIDE SEQUENCE [LARGE SCALE GENOMIC DNA]</scope>
    <source>
        <strain evidence="4">cv. Menghai</strain>
        <tissue evidence="3">Leaf</tissue>
    </source>
</reference>
<evidence type="ECO:0000256" key="1">
    <source>
        <dbReference type="SAM" id="MobiDB-lite"/>
    </source>
</evidence>
<protein>
    <submittedName>
        <fullName evidence="3">Uncharacterized protein</fullName>
    </submittedName>
</protein>
<dbReference type="EMBL" id="SPHZ02000005">
    <property type="protein sequence ID" value="KAF0920909.1"/>
    <property type="molecule type" value="Genomic_DNA"/>
</dbReference>
<organism evidence="3 4">
    <name type="scientific">Oryza meyeriana var. granulata</name>
    <dbReference type="NCBI Taxonomy" id="110450"/>
    <lineage>
        <taxon>Eukaryota</taxon>
        <taxon>Viridiplantae</taxon>
        <taxon>Streptophyta</taxon>
        <taxon>Embryophyta</taxon>
        <taxon>Tracheophyta</taxon>
        <taxon>Spermatophyta</taxon>
        <taxon>Magnoliopsida</taxon>
        <taxon>Liliopsida</taxon>
        <taxon>Poales</taxon>
        <taxon>Poaceae</taxon>
        <taxon>BOP clade</taxon>
        <taxon>Oryzoideae</taxon>
        <taxon>Oryzeae</taxon>
        <taxon>Oryzinae</taxon>
        <taxon>Oryza</taxon>
        <taxon>Oryza meyeriana</taxon>
    </lineage>
</organism>